<protein>
    <submittedName>
        <fullName evidence="1">Uncharacterized protein</fullName>
    </submittedName>
</protein>
<dbReference type="Proteomes" id="UP000297641">
    <property type="component" value="Unassembled WGS sequence"/>
</dbReference>
<accession>A0A7I0HRD8</accession>
<evidence type="ECO:0000313" key="2">
    <source>
        <dbReference type="Proteomes" id="UP000297641"/>
    </source>
</evidence>
<dbReference type="InterPro" id="IPR046674">
    <property type="entry name" value="DUF6544"/>
</dbReference>
<dbReference type="EMBL" id="RQFT01000010">
    <property type="protein sequence ID" value="TGL04924.1"/>
    <property type="molecule type" value="Genomic_DNA"/>
</dbReference>
<proteinExistence type="predicted"/>
<gene>
    <name evidence="1" type="ORF">EHQ43_11635</name>
</gene>
<evidence type="ECO:0000313" key="1">
    <source>
        <dbReference type="EMBL" id="TGL04924.1"/>
    </source>
</evidence>
<dbReference type="AlphaFoldDB" id="A0A7I0HRD8"/>
<organism evidence="1 2">
    <name type="scientific">Leptospira bouyouniensis</name>
    <dbReference type="NCBI Taxonomy" id="2484911"/>
    <lineage>
        <taxon>Bacteria</taxon>
        <taxon>Pseudomonadati</taxon>
        <taxon>Spirochaetota</taxon>
        <taxon>Spirochaetia</taxon>
        <taxon>Leptospirales</taxon>
        <taxon>Leptospiraceae</taxon>
        <taxon>Leptospira</taxon>
    </lineage>
</organism>
<comment type="caution">
    <text evidence="1">The sequence shown here is derived from an EMBL/GenBank/DDBJ whole genome shotgun (WGS) entry which is preliminary data.</text>
</comment>
<dbReference type="Pfam" id="PF20181">
    <property type="entry name" value="DUF6544"/>
    <property type="match status" value="1"/>
</dbReference>
<reference evidence="1 2" key="1">
    <citation type="journal article" date="2019" name="PLoS Negl. Trop. Dis.">
        <title>Revisiting the worldwide diversity of Leptospira species in the environment.</title>
        <authorList>
            <person name="Vincent A.T."/>
            <person name="Schiettekatte O."/>
            <person name="Bourhy P."/>
            <person name="Veyrier F.J."/>
            <person name="Picardeau M."/>
        </authorList>
    </citation>
    <scope>NUCLEOTIDE SEQUENCE [LARGE SCALE GENOMIC DNA]</scope>
    <source>
        <strain evidence="1 2">201800273</strain>
    </source>
</reference>
<sequence>MKFRIYILLILILSSLMILSIHDSIVDIIEWNRLKKFQNFKNVKFKLSMVSELPEPARRFFKFSIKEGTPLLTVAEIEMSGKFSLGTKEKPNYKEMKASQILASPEGFIWTLHLPGLIPISGSDTAKWTRFRILHLFPVARMGNDLDHTKSAFGRYVAESVFWTPAAVLPNDHIKWKQIDHDTVRVTIEKDGLFQDVDIKVNEEGCPIEVTFLRWSNANVNKQFQLQPFGGKLSNFKEVQGFKIPFHVEAANLYGTKDEFFFFKADINKIQFLNH</sequence>
<name>A0A7I0HRD8_9LEPT</name>